<dbReference type="EMBL" id="JALJXV010000009">
    <property type="protein sequence ID" value="MCP1676472.1"/>
    <property type="molecule type" value="Genomic_DNA"/>
</dbReference>
<comment type="caution">
    <text evidence="2">The sequence shown here is derived from an EMBL/GenBank/DDBJ whole genome shotgun (WGS) entry which is preliminary data.</text>
</comment>
<dbReference type="AlphaFoldDB" id="A0AAE3G6S6"/>
<accession>A0AAE3G6S6</accession>
<protein>
    <submittedName>
        <fullName evidence="2">Uncharacterized protein</fullName>
    </submittedName>
</protein>
<name>A0AAE3G6S6_9GAMM</name>
<feature type="transmembrane region" description="Helical" evidence="1">
    <location>
        <begin position="30"/>
        <end position="52"/>
    </location>
</feature>
<evidence type="ECO:0000313" key="3">
    <source>
        <dbReference type="Proteomes" id="UP001205843"/>
    </source>
</evidence>
<keyword evidence="1" id="KW-0472">Membrane</keyword>
<keyword evidence="1" id="KW-0812">Transmembrane</keyword>
<gene>
    <name evidence="2" type="ORF">J2T57_003633</name>
</gene>
<proteinExistence type="predicted"/>
<reference evidence="2" key="1">
    <citation type="submission" date="2022-03" db="EMBL/GenBank/DDBJ databases">
        <title>Genomic Encyclopedia of Type Strains, Phase III (KMG-III): the genomes of soil and plant-associated and newly described type strains.</title>
        <authorList>
            <person name="Whitman W."/>
        </authorList>
    </citation>
    <scope>NUCLEOTIDE SEQUENCE</scope>
    <source>
        <strain evidence="2">ANL 6-2</strain>
    </source>
</reference>
<keyword evidence="1" id="KW-1133">Transmembrane helix</keyword>
<sequence>MPMLLGGLLVSASGLGLLLAMVARALEPGLLLSLLGFCAAFAGTLMMIGGIIRIASRGPRRF</sequence>
<evidence type="ECO:0000256" key="1">
    <source>
        <dbReference type="SAM" id="Phobius"/>
    </source>
</evidence>
<dbReference type="RefSeq" id="WP_253482692.1">
    <property type="nucleotide sequence ID" value="NZ_JALJXV010000009.1"/>
</dbReference>
<organism evidence="2 3">
    <name type="scientific">Natronocella acetinitrilica</name>
    <dbReference type="NCBI Taxonomy" id="414046"/>
    <lineage>
        <taxon>Bacteria</taxon>
        <taxon>Pseudomonadati</taxon>
        <taxon>Pseudomonadota</taxon>
        <taxon>Gammaproteobacteria</taxon>
        <taxon>Chromatiales</taxon>
        <taxon>Ectothiorhodospiraceae</taxon>
        <taxon>Natronocella</taxon>
    </lineage>
</organism>
<dbReference type="Proteomes" id="UP001205843">
    <property type="component" value="Unassembled WGS sequence"/>
</dbReference>
<evidence type="ECO:0000313" key="2">
    <source>
        <dbReference type="EMBL" id="MCP1676472.1"/>
    </source>
</evidence>
<keyword evidence="3" id="KW-1185">Reference proteome</keyword>